<evidence type="ECO:0000313" key="2">
    <source>
        <dbReference type="Proteomes" id="UP001558613"/>
    </source>
</evidence>
<gene>
    <name evidence="1" type="ORF">QQF64_017301</name>
</gene>
<comment type="caution">
    <text evidence="1">The sequence shown here is derived from an EMBL/GenBank/DDBJ whole genome shotgun (WGS) entry which is preliminary data.</text>
</comment>
<sequence>MTARVILCQAFDQPAAPLISILLPVAVQGWKEKRSAMESWETAVTYPLTSLFSAVQVKSSEQHMNLTGTVLLSEIMSVIARGNCGICNRRNVFATGNETLALSRKMTELKELNDETVCSYSLVPPEVTAESPTEKT</sequence>
<reference evidence="1 2" key="1">
    <citation type="submission" date="2023-09" db="EMBL/GenBank/DDBJ databases">
        <authorList>
            <person name="Wang M."/>
        </authorList>
    </citation>
    <scope>NUCLEOTIDE SEQUENCE [LARGE SCALE GENOMIC DNA]</scope>
    <source>
        <strain evidence="1">GT-2023</strain>
        <tissue evidence="1">Liver</tissue>
    </source>
</reference>
<dbReference type="EMBL" id="JAYMGO010000021">
    <property type="protein sequence ID" value="KAL1252608.1"/>
    <property type="molecule type" value="Genomic_DNA"/>
</dbReference>
<name>A0ABR3LIF0_9TELE</name>
<keyword evidence="2" id="KW-1185">Reference proteome</keyword>
<protein>
    <submittedName>
        <fullName evidence="1">Uncharacterized protein</fullName>
    </submittedName>
</protein>
<evidence type="ECO:0000313" key="1">
    <source>
        <dbReference type="EMBL" id="KAL1252608.1"/>
    </source>
</evidence>
<dbReference type="Proteomes" id="UP001558613">
    <property type="component" value="Unassembled WGS sequence"/>
</dbReference>
<proteinExistence type="predicted"/>
<accession>A0ABR3LIF0</accession>
<organism evidence="1 2">
    <name type="scientific">Cirrhinus molitorella</name>
    <name type="common">mud carp</name>
    <dbReference type="NCBI Taxonomy" id="172907"/>
    <lineage>
        <taxon>Eukaryota</taxon>
        <taxon>Metazoa</taxon>
        <taxon>Chordata</taxon>
        <taxon>Craniata</taxon>
        <taxon>Vertebrata</taxon>
        <taxon>Euteleostomi</taxon>
        <taxon>Actinopterygii</taxon>
        <taxon>Neopterygii</taxon>
        <taxon>Teleostei</taxon>
        <taxon>Ostariophysi</taxon>
        <taxon>Cypriniformes</taxon>
        <taxon>Cyprinidae</taxon>
        <taxon>Labeoninae</taxon>
        <taxon>Labeonini</taxon>
        <taxon>Cirrhinus</taxon>
    </lineage>
</organism>